<name>A0ABR9N5Y9_9MICO</name>
<dbReference type="Gene3D" id="2.160.20.80">
    <property type="entry name" value="E3 ubiquitin-protein ligase SopA"/>
    <property type="match status" value="1"/>
</dbReference>
<comment type="caution">
    <text evidence="3">The sequence shown here is derived from an EMBL/GenBank/DDBJ whole genome shotgun (WGS) entry which is preliminary data.</text>
</comment>
<dbReference type="PANTHER" id="PTHR14136:SF17">
    <property type="entry name" value="BTB_POZ DOMAIN-CONTAINING PROTEIN KCTD9"/>
    <property type="match status" value="1"/>
</dbReference>
<dbReference type="PANTHER" id="PTHR14136">
    <property type="entry name" value="BTB_POZ DOMAIN-CONTAINING PROTEIN KCTD9"/>
    <property type="match status" value="1"/>
</dbReference>
<feature type="transmembrane region" description="Helical" evidence="2">
    <location>
        <begin position="49"/>
        <end position="70"/>
    </location>
</feature>
<dbReference type="Pfam" id="PF00805">
    <property type="entry name" value="Pentapeptide"/>
    <property type="match status" value="1"/>
</dbReference>
<reference evidence="3 4" key="1">
    <citation type="submission" date="2020-10" db="EMBL/GenBank/DDBJ databases">
        <title>Myceligenerans pegani sp. nov., an endophytic actinomycete isolated from Peganum harmala L. in Xinjiang, China.</title>
        <authorList>
            <person name="Xin L."/>
        </authorList>
    </citation>
    <scope>NUCLEOTIDE SEQUENCE [LARGE SCALE GENOMIC DNA]</scope>
    <source>
        <strain evidence="3 4">TRM65318</strain>
    </source>
</reference>
<keyword evidence="4" id="KW-1185">Reference proteome</keyword>
<evidence type="ECO:0000256" key="1">
    <source>
        <dbReference type="SAM" id="MobiDB-lite"/>
    </source>
</evidence>
<feature type="region of interest" description="Disordered" evidence="1">
    <location>
        <begin position="19"/>
        <end position="43"/>
    </location>
</feature>
<organism evidence="3 4">
    <name type="scientific">Myceligenerans pegani</name>
    <dbReference type="NCBI Taxonomy" id="2776917"/>
    <lineage>
        <taxon>Bacteria</taxon>
        <taxon>Bacillati</taxon>
        <taxon>Actinomycetota</taxon>
        <taxon>Actinomycetes</taxon>
        <taxon>Micrococcales</taxon>
        <taxon>Promicromonosporaceae</taxon>
        <taxon>Myceligenerans</taxon>
    </lineage>
</organism>
<dbReference type="InterPro" id="IPR051082">
    <property type="entry name" value="Pentapeptide-BTB/POZ_domain"/>
</dbReference>
<dbReference type="RefSeq" id="WP_192865111.1">
    <property type="nucleotide sequence ID" value="NZ_JADAQT010000109.1"/>
</dbReference>
<proteinExistence type="predicted"/>
<evidence type="ECO:0000313" key="3">
    <source>
        <dbReference type="EMBL" id="MBE1878559.1"/>
    </source>
</evidence>
<dbReference type="InterPro" id="IPR001646">
    <property type="entry name" value="5peptide_repeat"/>
</dbReference>
<gene>
    <name evidence="3" type="ORF">IHE71_22960</name>
</gene>
<dbReference type="Proteomes" id="UP000625527">
    <property type="component" value="Unassembled WGS sequence"/>
</dbReference>
<evidence type="ECO:0000256" key="2">
    <source>
        <dbReference type="SAM" id="Phobius"/>
    </source>
</evidence>
<protein>
    <submittedName>
        <fullName evidence="3">Pentapeptide repeat-containing protein</fullName>
    </submittedName>
</protein>
<dbReference type="EMBL" id="JADAQT010000109">
    <property type="protein sequence ID" value="MBE1878559.1"/>
    <property type="molecule type" value="Genomic_DNA"/>
</dbReference>
<dbReference type="SUPFAM" id="SSF141571">
    <property type="entry name" value="Pentapeptide repeat-like"/>
    <property type="match status" value="1"/>
</dbReference>
<keyword evidence="2" id="KW-0812">Transmembrane</keyword>
<evidence type="ECO:0000313" key="4">
    <source>
        <dbReference type="Proteomes" id="UP000625527"/>
    </source>
</evidence>
<sequence length="364" mass="38555">MRTMVVLRGDAVARSEVVAERDDRLGPVEPSSGGRDGERDKEKSSARRWLVDVAIGVMSSLVVGLLLAAYQARIDDARESQAQAIEASRAERDEVLANVQFIRETIRDAPEGAKPFRGMNLRGADLSGIDLGCPVRYDEAEGWTRVRVETCADFTGADLTGARLDGANLTGALLVDGSLRDVSAVNLFAPSAEIGGVLDGSAFDGALLFGSVFRSPSGTSSFVDANLDGVQVDSGSDEGSTFTLTRVSMTGFTTVGDGMEIDCQEGFAQASRGNEMQRVAGYTELSDGGRIACGAYGERCDFDRFPQAGAELVNDGVWKMPATGCAESASGKTPGDTPPEQVIAFYNDLLPGWTRNDIALAEIL</sequence>
<accession>A0ABR9N5Y9</accession>
<keyword evidence="2" id="KW-0472">Membrane</keyword>
<keyword evidence="2" id="KW-1133">Transmembrane helix</keyword>